<keyword evidence="2 4" id="KW-0808">Transferase</keyword>
<dbReference type="PANTHER" id="PTHR43861">
    <property type="entry name" value="TRANS-ACONITATE 2-METHYLTRANSFERASE-RELATED"/>
    <property type="match status" value="1"/>
</dbReference>
<feature type="domain" description="Methyltransferase" evidence="3">
    <location>
        <begin position="41"/>
        <end position="136"/>
    </location>
</feature>
<name>A0A3R8JN86_9FIRM</name>
<dbReference type="RefSeq" id="WP_125127410.1">
    <property type="nucleotide sequence ID" value="NZ_RHJS01000002.1"/>
</dbReference>
<protein>
    <submittedName>
        <fullName evidence="4">Class I SAM-dependent methyltransferase</fullName>
    </submittedName>
</protein>
<dbReference type="Gene3D" id="3.40.50.150">
    <property type="entry name" value="Vaccinia Virus protein VP39"/>
    <property type="match status" value="1"/>
</dbReference>
<dbReference type="GO" id="GO:0008168">
    <property type="term" value="F:methyltransferase activity"/>
    <property type="evidence" value="ECO:0007669"/>
    <property type="project" value="UniProtKB-KW"/>
</dbReference>
<dbReference type="GO" id="GO:0032259">
    <property type="term" value="P:methylation"/>
    <property type="evidence" value="ECO:0007669"/>
    <property type="project" value="UniProtKB-KW"/>
</dbReference>
<proteinExistence type="predicted"/>
<sequence>MEAYTGFAAVYDRFMDNVPYAEWAEYVRELLEGYGIRDGLVLELGCGTGTMTELLAGYGYDMIGVDCSEEMLDAAMEKREASGHEILYLLQDMREFELYGTVRAVVSVCDSVNYILEEQELCQMFALVNNYLDPGGIFLFDFNTDYKYREILGDRTIAEDREDCAFIWDNFYDEEERINEYGLTLFIRRGAEGGPSGQGESLSGDGPFWRFQETHYQKGYTLEEIQAALQHAGMEFLGAWDADTKGEPHGASERIYAAARERGKTTEHM</sequence>
<dbReference type="Pfam" id="PF13649">
    <property type="entry name" value="Methyltransf_25"/>
    <property type="match status" value="1"/>
</dbReference>
<dbReference type="AlphaFoldDB" id="A0A3R8JN86"/>
<dbReference type="PANTHER" id="PTHR43861:SF1">
    <property type="entry name" value="TRANS-ACONITATE 2-METHYLTRANSFERASE"/>
    <property type="match status" value="1"/>
</dbReference>
<dbReference type="CDD" id="cd02440">
    <property type="entry name" value="AdoMet_MTases"/>
    <property type="match status" value="1"/>
</dbReference>
<dbReference type="InterPro" id="IPR041698">
    <property type="entry name" value="Methyltransf_25"/>
</dbReference>
<reference evidence="4" key="1">
    <citation type="submission" date="2018-10" db="EMBL/GenBank/DDBJ databases">
        <title>Schaedlerella arabinophila gen. nov. sp. nov., isolated from the mouse intestinal tract and comparative analysis with the genome of the closely related altered Schaedler flora strain ASF502.</title>
        <authorList>
            <person name="Miyake S."/>
            <person name="Soh M."/>
            <person name="Seedorf H."/>
        </authorList>
    </citation>
    <scope>NUCLEOTIDE SEQUENCE [LARGE SCALE GENOMIC DNA]</scope>
    <source>
        <strain evidence="4">DSM 106076</strain>
    </source>
</reference>
<evidence type="ECO:0000313" key="5">
    <source>
        <dbReference type="Proteomes" id="UP000274920"/>
    </source>
</evidence>
<accession>A0A3R8JN86</accession>
<organism evidence="4 5">
    <name type="scientific">Schaedlerella arabinosiphila</name>
    <dbReference type="NCBI Taxonomy" id="2044587"/>
    <lineage>
        <taxon>Bacteria</taxon>
        <taxon>Bacillati</taxon>
        <taxon>Bacillota</taxon>
        <taxon>Clostridia</taxon>
        <taxon>Lachnospirales</taxon>
        <taxon>Lachnospiraceae</taxon>
        <taxon>Schaedlerella</taxon>
    </lineage>
</organism>
<evidence type="ECO:0000256" key="2">
    <source>
        <dbReference type="ARBA" id="ARBA00022679"/>
    </source>
</evidence>
<evidence type="ECO:0000313" key="4">
    <source>
        <dbReference type="EMBL" id="RRK31815.1"/>
    </source>
</evidence>
<dbReference type="Gene3D" id="2.20.25.110">
    <property type="entry name" value="S-adenosyl-L-methionine-dependent methyltransferases"/>
    <property type="match status" value="1"/>
</dbReference>
<dbReference type="SUPFAM" id="SSF53335">
    <property type="entry name" value="S-adenosyl-L-methionine-dependent methyltransferases"/>
    <property type="match status" value="1"/>
</dbReference>
<evidence type="ECO:0000256" key="1">
    <source>
        <dbReference type="ARBA" id="ARBA00022603"/>
    </source>
</evidence>
<evidence type="ECO:0000259" key="3">
    <source>
        <dbReference type="Pfam" id="PF13649"/>
    </source>
</evidence>
<dbReference type="Proteomes" id="UP000274920">
    <property type="component" value="Unassembled WGS sequence"/>
</dbReference>
<dbReference type="EMBL" id="RHJS01000002">
    <property type="protein sequence ID" value="RRK31815.1"/>
    <property type="molecule type" value="Genomic_DNA"/>
</dbReference>
<keyword evidence="5" id="KW-1185">Reference proteome</keyword>
<keyword evidence="1 4" id="KW-0489">Methyltransferase</keyword>
<comment type="caution">
    <text evidence="4">The sequence shown here is derived from an EMBL/GenBank/DDBJ whole genome shotgun (WGS) entry which is preliminary data.</text>
</comment>
<dbReference type="InterPro" id="IPR029063">
    <property type="entry name" value="SAM-dependent_MTases_sf"/>
</dbReference>
<gene>
    <name evidence="4" type="ORF">EBB54_10875</name>
</gene>